<name>A0A426Z3S7_ENSVE</name>
<dbReference type="GO" id="GO:0006405">
    <property type="term" value="P:RNA export from nucleus"/>
    <property type="evidence" value="ECO:0007669"/>
    <property type="project" value="InterPro"/>
</dbReference>
<dbReference type="PANTHER" id="PTHR34418">
    <property type="entry name" value="NUCLEAR PORE COMPLEX PROTEIN NUP214 ISOFORM X1"/>
    <property type="match status" value="1"/>
</dbReference>
<reference evidence="1 2" key="1">
    <citation type="journal article" date="2014" name="Agronomy (Basel)">
        <title>A Draft Genome Sequence for Ensete ventricosum, the Drought-Tolerant Tree Against Hunger.</title>
        <authorList>
            <person name="Harrison J."/>
            <person name="Moore K.A."/>
            <person name="Paszkiewicz K."/>
            <person name="Jones T."/>
            <person name="Grant M."/>
            <person name="Ambacheew D."/>
            <person name="Muzemil S."/>
            <person name="Studholme D.J."/>
        </authorList>
    </citation>
    <scope>NUCLEOTIDE SEQUENCE [LARGE SCALE GENOMIC DNA]</scope>
</reference>
<proteinExistence type="predicted"/>
<gene>
    <name evidence="1" type="ORF">B296_00046428</name>
</gene>
<sequence length="79" mass="8947">HTAWYGSRTGTDNMSVHRYGLLKTIFHQPVDSIEWVRDDSIVVGCVRVNEDGNEEGYLIQVITSREHKLTEVSVGNVCK</sequence>
<comment type="caution">
    <text evidence="1">The sequence shown here is derived from an EMBL/GenBank/DDBJ whole genome shotgun (WGS) entry which is preliminary data.</text>
</comment>
<evidence type="ECO:0000313" key="1">
    <source>
        <dbReference type="EMBL" id="RRT58630.1"/>
    </source>
</evidence>
<protein>
    <submittedName>
        <fullName evidence="1">Uncharacterized protein</fullName>
    </submittedName>
</protein>
<dbReference type="InterPro" id="IPR044694">
    <property type="entry name" value="NUP214"/>
</dbReference>
<accession>A0A426Z3S7</accession>
<feature type="non-terminal residue" evidence="1">
    <location>
        <position position="1"/>
    </location>
</feature>
<dbReference type="Proteomes" id="UP000287651">
    <property type="component" value="Unassembled WGS sequence"/>
</dbReference>
<organism evidence="1 2">
    <name type="scientific">Ensete ventricosum</name>
    <name type="common">Abyssinian banana</name>
    <name type="synonym">Musa ensete</name>
    <dbReference type="NCBI Taxonomy" id="4639"/>
    <lineage>
        <taxon>Eukaryota</taxon>
        <taxon>Viridiplantae</taxon>
        <taxon>Streptophyta</taxon>
        <taxon>Embryophyta</taxon>
        <taxon>Tracheophyta</taxon>
        <taxon>Spermatophyta</taxon>
        <taxon>Magnoliopsida</taxon>
        <taxon>Liliopsida</taxon>
        <taxon>Zingiberales</taxon>
        <taxon>Musaceae</taxon>
        <taxon>Ensete</taxon>
    </lineage>
</organism>
<dbReference type="PANTHER" id="PTHR34418:SF3">
    <property type="entry name" value="NUCLEAR PORE COMPLEX PROTEIN NUP214"/>
    <property type="match status" value="1"/>
</dbReference>
<dbReference type="GO" id="GO:0017056">
    <property type="term" value="F:structural constituent of nuclear pore"/>
    <property type="evidence" value="ECO:0007669"/>
    <property type="project" value="InterPro"/>
</dbReference>
<dbReference type="AlphaFoldDB" id="A0A426Z3S7"/>
<dbReference type="EMBL" id="AMZH03008584">
    <property type="protein sequence ID" value="RRT58630.1"/>
    <property type="molecule type" value="Genomic_DNA"/>
</dbReference>
<evidence type="ECO:0000313" key="2">
    <source>
        <dbReference type="Proteomes" id="UP000287651"/>
    </source>
</evidence>